<dbReference type="AlphaFoldDB" id="A0A3B0W0G0"/>
<reference evidence="1" key="1">
    <citation type="submission" date="2018-06" db="EMBL/GenBank/DDBJ databases">
        <authorList>
            <person name="Zhirakovskaya E."/>
        </authorList>
    </citation>
    <scope>NUCLEOTIDE SEQUENCE</scope>
</reference>
<sequence>MAFLFWFGKIKYHLVSFQHMKITAGDFFL</sequence>
<proteinExistence type="predicted"/>
<name>A0A3B0W0G0_9ZZZZ</name>
<protein>
    <submittedName>
        <fullName evidence="1">Uncharacterized protein</fullName>
    </submittedName>
</protein>
<evidence type="ECO:0000313" key="1">
    <source>
        <dbReference type="EMBL" id="VAW37104.1"/>
    </source>
</evidence>
<feature type="non-terminal residue" evidence="1">
    <location>
        <position position="29"/>
    </location>
</feature>
<dbReference type="EMBL" id="UOEX01000200">
    <property type="protein sequence ID" value="VAW37104.1"/>
    <property type="molecule type" value="Genomic_DNA"/>
</dbReference>
<accession>A0A3B0W0G0</accession>
<organism evidence="1">
    <name type="scientific">hydrothermal vent metagenome</name>
    <dbReference type="NCBI Taxonomy" id="652676"/>
    <lineage>
        <taxon>unclassified sequences</taxon>
        <taxon>metagenomes</taxon>
        <taxon>ecological metagenomes</taxon>
    </lineage>
</organism>
<gene>
    <name evidence="1" type="ORF">MNBD_DELTA03-154</name>
</gene>